<feature type="compositionally biased region" description="Pro residues" evidence="5">
    <location>
        <begin position="371"/>
        <end position="396"/>
    </location>
</feature>
<dbReference type="GO" id="GO:0016887">
    <property type="term" value="F:ATP hydrolysis activity"/>
    <property type="evidence" value="ECO:0007669"/>
    <property type="project" value="InterPro"/>
</dbReference>
<reference evidence="7 8" key="1">
    <citation type="submission" date="2020-08" db="EMBL/GenBank/DDBJ databases">
        <title>Genomic Encyclopedia of Type Strains, Phase III (KMG-III): the genomes of soil and plant-associated and newly described type strains.</title>
        <authorList>
            <person name="Whitman W."/>
        </authorList>
    </citation>
    <scope>NUCLEOTIDE SEQUENCE [LARGE SCALE GENOMIC DNA]</scope>
    <source>
        <strain evidence="7 8">CECT 8305</strain>
    </source>
</reference>
<dbReference type="InterPro" id="IPR027417">
    <property type="entry name" value="P-loop_NTPase"/>
</dbReference>
<evidence type="ECO:0000259" key="6">
    <source>
        <dbReference type="PROSITE" id="PS50893"/>
    </source>
</evidence>
<keyword evidence="3" id="KW-0547">Nucleotide-binding</keyword>
<evidence type="ECO:0000313" key="7">
    <source>
        <dbReference type="EMBL" id="MBB5935784.1"/>
    </source>
</evidence>
<proteinExistence type="inferred from homology"/>
<keyword evidence="4 7" id="KW-0067">ATP-binding</keyword>
<dbReference type="SMART" id="SM00382">
    <property type="entry name" value="AAA"/>
    <property type="match status" value="1"/>
</dbReference>
<feature type="region of interest" description="Disordered" evidence="5">
    <location>
        <begin position="299"/>
        <end position="418"/>
    </location>
</feature>
<dbReference type="SUPFAM" id="SSF52540">
    <property type="entry name" value="P-loop containing nucleoside triphosphate hydrolases"/>
    <property type="match status" value="1"/>
</dbReference>
<comment type="caution">
    <text evidence="7">The sequence shown here is derived from an EMBL/GenBank/DDBJ whole genome shotgun (WGS) entry which is preliminary data.</text>
</comment>
<dbReference type="InterPro" id="IPR003439">
    <property type="entry name" value="ABC_transporter-like_ATP-bd"/>
</dbReference>
<keyword evidence="2" id="KW-0813">Transport</keyword>
<evidence type="ECO:0000313" key="8">
    <source>
        <dbReference type="Proteomes" id="UP000588098"/>
    </source>
</evidence>
<feature type="domain" description="ABC transporter" evidence="6">
    <location>
        <begin position="2"/>
        <end position="227"/>
    </location>
</feature>
<evidence type="ECO:0000256" key="4">
    <source>
        <dbReference type="ARBA" id="ARBA00022840"/>
    </source>
</evidence>
<evidence type="ECO:0000256" key="5">
    <source>
        <dbReference type="SAM" id="MobiDB-lite"/>
    </source>
</evidence>
<comment type="similarity">
    <text evidence="1">Belongs to the ABC transporter superfamily.</text>
</comment>
<dbReference type="AlphaFoldDB" id="A0A7W9Q9E1"/>
<gene>
    <name evidence="7" type="ORF">FHS42_002853</name>
</gene>
<dbReference type="Pfam" id="PF00005">
    <property type="entry name" value="ABC_tran"/>
    <property type="match status" value="1"/>
</dbReference>
<dbReference type="EMBL" id="JACHJL010000006">
    <property type="protein sequence ID" value="MBB5935784.1"/>
    <property type="molecule type" value="Genomic_DNA"/>
</dbReference>
<feature type="compositionally biased region" description="Gly residues" evidence="5">
    <location>
        <begin position="397"/>
        <end position="409"/>
    </location>
</feature>
<accession>A0A7W9Q9E1</accession>
<dbReference type="PANTHER" id="PTHR43335">
    <property type="entry name" value="ABC TRANSPORTER, ATP-BINDING PROTEIN"/>
    <property type="match status" value="1"/>
</dbReference>
<dbReference type="PROSITE" id="PS50893">
    <property type="entry name" value="ABC_TRANSPORTER_2"/>
    <property type="match status" value="1"/>
</dbReference>
<evidence type="ECO:0000256" key="3">
    <source>
        <dbReference type="ARBA" id="ARBA00022741"/>
    </source>
</evidence>
<dbReference type="GO" id="GO:0005524">
    <property type="term" value="F:ATP binding"/>
    <property type="evidence" value="ECO:0007669"/>
    <property type="project" value="UniProtKB-KW"/>
</dbReference>
<dbReference type="InterPro" id="IPR003593">
    <property type="entry name" value="AAA+_ATPase"/>
</dbReference>
<evidence type="ECO:0000256" key="2">
    <source>
        <dbReference type="ARBA" id="ARBA00022448"/>
    </source>
</evidence>
<keyword evidence="8" id="KW-1185">Reference proteome</keyword>
<dbReference type="Proteomes" id="UP000588098">
    <property type="component" value="Unassembled WGS sequence"/>
</dbReference>
<organism evidence="7 8">
    <name type="scientific">Streptomyces zagrosensis</name>
    <dbReference type="NCBI Taxonomy" id="1042984"/>
    <lineage>
        <taxon>Bacteria</taxon>
        <taxon>Bacillati</taxon>
        <taxon>Actinomycetota</taxon>
        <taxon>Actinomycetes</taxon>
        <taxon>Kitasatosporales</taxon>
        <taxon>Streptomycetaceae</taxon>
        <taxon>Streptomyces</taxon>
    </lineage>
</organism>
<dbReference type="PANTHER" id="PTHR43335:SF4">
    <property type="entry name" value="ABC TRANSPORTER, ATP-BINDING PROTEIN"/>
    <property type="match status" value="1"/>
</dbReference>
<sequence>MIELVGLTKRYGDKLAVDRLTFTVRPGIVTGFLGPNGAGKSTTMRMMLDLDNPTAGDVRIDGKHYRQLHEPLKHIGALLDAKAMHGGRSAYNHLLCLAQSNGIPTSRVSEVLDTVGLSSVAKKRSKGFSLGMGQRLGIAGALLGDPEILMFDEPVNGLDPEGIHWIRHLMKNLAAQGRTVFVSSHLMSEMALTADHLVVIGQGKLMADTSMSEFIAQNSRSYVRVRTPDHERMREALSEAGYSALVAVDGALEVDRADPAQLGELAARHQVVLHELSPQRASLEEAFMQLTAESVEYHAHSGPTGAHPLVPGAPYGGPLPGGPQAQPVPPGAAVPPGVVPPGVVPPGPPGSAMPPSAPPMPPGGGQVPPGGGYPPPGYPQQGPDSPPGQPGQPGQPGPGQQGGQSGGWGADWQRKKGS</sequence>
<feature type="compositionally biased region" description="Pro residues" evidence="5">
    <location>
        <begin position="326"/>
        <end position="362"/>
    </location>
</feature>
<name>A0A7W9Q9E1_9ACTN</name>
<protein>
    <submittedName>
        <fullName evidence="7">ABC-2 type transport system ATP-binding protein</fullName>
    </submittedName>
</protein>
<dbReference type="Gene3D" id="3.40.50.300">
    <property type="entry name" value="P-loop containing nucleotide triphosphate hydrolases"/>
    <property type="match status" value="1"/>
</dbReference>
<evidence type="ECO:0000256" key="1">
    <source>
        <dbReference type="ARBA" id="ARBA00005417"/>
    </source>
</evidence>